<dbReference type="GO" id="GO:0000287">
    <property type="term" value="F:magnesium ion binding"/>
    <property type="evidence" value="ECO:0007669"/>
    <property type="project" value="UniProtKB-UniRule"/>
</dbReference>
<evidence type="ECO:0000259" key="17">
    <source>
        <dbReference type="PROSITE" id="PS50886"/>
    </source>
</evidence>
<dbReference type="EC" id="6.1.1.20" evidence="15"/>
<dbReference type="Gene3D" id="3.30.70.380">
    <property type="entry name" value="Ferrodoxin-fold anticodon-binding domain"/>
    <property type="match status" value="1"/>
</dbReference>
<evidence type="ECO:0000256" key="11">
    <source>
        <dbReference type="ARBA" id="ARBA00022884"/>
    </source>
</evidence>
<name>A0A660SN96_UNCW3</name>
<dbReference type="PANTHER" id="PTHR10947">
    <property type="entry name" value="PHENYLALANYL-TRNA SYNTHETASE BETA CHAIN AND LEUCINE-RICH REPEAT-CONTAINING PROTEIN 47"/>
    <property type="match status" value="1"/>
</dbReference>
<dbReference type="InterPro" id="IPR009061">
    <property type="entry name" value="DNA-bd_dom_put_sf"/>
</dbReference>
<dbReference type="InterPro" id="IPR041616">
    <property type="entry name" value="PheRS_beta_core"/>
</dbReference>
<dbReference type="InterPro" id="IPR020825">
    <property type="entry name" value="Phe-tRNA_synthase-like_B3/B4"/>
</dbReference>
<evidence type="ECO:0000256" key="6">
    <source>
        <dbReference type="ARBA" id="ARBA00022598"/>
    </source>
</evidence>
<feature type="binding site" evidence="15">
    <location>
        <position position="445"/>
    </location>
    <ligand>
        <name>Mg(2+)</name>
        <dbReference type="ChEBI" id="CHEBI:18420"/>
        <note>shared with alpha subunit</note>
    </ligand>
</feature>
<dbReference type="PROSITE" id="PS50886">
    <property type="entry name" value="TRBD"/>
    <property type="match status" value="1"/>
</dbReference>
<dbReference type="SUPFAM" id="SSF56037">
    <property type="entry name" value="PheT/TilS domain"/>
    <property type="match status" value="1"/>
</dbReference>
<dbReference type="GO" id="GO:0009328">
    <property type="term" value="C:phenylalanine-tRNA ligase complex"/>
    <property type="evidence" value="ECO:0007669"/>
    <property type="project" value="TreeGrafter"/>
</dbReference>
<dbReference type="FunFam" id="3.30.70.380:FF:000001">
    <property type="entry name" value="Phenylalanine--tRNA ligase beta subunit"/>
    <property type="match status" value="1"/>
</dbReference>
<feature type="binding site" evidence="15">
    <location>
        <position position="436"/>
    </location>
    <ligand>
        <name>Mg(2+)</name>
        <dbReference type="ChEBI" id="CHEBI:18420"/>
        <note>shared with alpha subunit</note>
    </ligand>
</feature>
<dbReference type="Gene3D" id="3.50.40.10">
    <property type="entry name" value="Phenylalanyl-trna Synthetase, Chain B, domain 3"/>
    <property type="match status" value="1"/>
</dbReference>
<dbReference type="SUPFAM" id="SSF54991">
    <property type="entry name" value="Anticodon-binding domain of PheRS"/>
    <property type="match status" value="1"/>
</dbReference>
<keyword evidence="10 15" id="KW-0460">Magnesium</keyword>
<dbReference type="InterPro" id="IPR005146">
    <property type="entry name" value="B3/B4_tRNA-bd"/>
</dbReference>
<dbReference type="InterPro" id="IPR045060">
    <property type="entry name" value="Phe-tRNA-ligase_IIc_bsu"/>
</dbReference>
<evidence type="ECO:0000256" key="15">
    <source>
        <dbReference type="HAMAP-Rule" id="MF_00283"/>
    </source>
</evidence>
<keyword evidence="8 15" id="KW-0547">Nucleotide-binding</keyword>
<evidence type="ECO:0000256" key="7">
    <source>
        <dbReference type="ARBA" id="ARBA00022723"/>
    </source>
</evidence>
<comment type="similarity">
    <text evidence="2 15">Belongs to the phenylalanyl-tRNA synthetase beta subunit family. Type 1 subfamily.</text>
</comment>
<dbReference type="Pfam" id="PF01588">
    <property type="entry name" value="tRNA_bind"/>
    <property type="match status" value="1"/>
</dbReference>
<dbReference type="GO" id="GO:0005524">
    <property type="term" value="F:ATP binding"/>
    <property type="evidence" value="ECO:0007669"/>
    <property type="project" value="UniProtKB-UniRule"/>
</dbReference>
<dbReference type="PROSITE" id="PS51447">
    <property type="entry name" value="FDX_ACB"/>
    <property type="match status" value="1"/>
</dbReference>
<evidence type="ECO:0000256" key="2">
    <source>
        <dbReference type="ARBA" id="ARBA00008653"/>
    </source>
</evidence>
<evidence type="ECO:0000256" key="14">
    <source>
        <dbReference type="ARBA" id="ARBA00049255"/>
    </source>
</evidence>
<comment type="cofactor">
    <cofactor evidence="15">
        <name>Mg(2+)</name>
        <dbReference type="ChEBI" id="CHEBI:18420"/>
    </cofactor>
    <text evidence="15">Binds 2 magnesium ions per tetramer.</text>
</comment>
<evidence type="ECO:0000256" key="8">
    <source>
        <dbReference type="ARBA" id="ARBA00022741"/>
    </source>
</evidence>
<dbReference type="SUPFAM" id="SSF46955">
    <property type="entry name" value="Putative DNA-binding domain"/>
    <property type="match status" value="1"/>
</dbReference>
<keyword evidence="7 15" id="KW-0479">Metal-binding</keyword>
<evidence type="ECO:0000259" key="18">
    <source>
        <dbReference type="PROSITE" id="PS51447"/>
    </source>
</evidence>
<accession>A0A660SN96</accession>
<dbReference type="AlphaFoldDB" id="A0A660SN96"/>
<dbReference type="GO" id="GO:0004826">
    <property type="term" value="F:phenylalanine-tRNA ligase activity"/>
    <property type="evidence" value="ECO:0007669"/>
    <property type="project" value="UniProtKB-UniRule"/>
</dbReference>
<dbReference type="CDD" id="cd02796">
    <property type="entry name" value="tRNA_bind_bactPheRS"/>
    <property type="match status" value="1"/>
</dbReference>
<comment type="subcellular location">
    <subcellularLocation>
        <location evidence="1 15">Cytoplasm</location>
    </subcellularLocation>
</comment>
<dbReference type="EMBL" id="QNBE01000007">
    <property type="protein sequence ID" value="RKX71521.1"/>
    <property type="molecule type" value="Genomic_DNA"/>
</dbReference>
<protein>
    <recommendedName>
        <fullName evidence="15">Phenylalanine--tRNA ligase beta subunit</fullName>
        <ecNumber evidence="15">6.1.1.20</ecNumber>
    </recommendedName>
    <alternativeName>
        <fullName evidence="15">Phenylalanyl-tRNA synthetase beta subunit</fullName>
        <shortName evidence="15">PheRS</shortName>
    </alternativeName>
</protein>
<evidence type="ECO:0000256" key="3">
    <source>
        <dbReference type="ARBA" id="ARBA00011209"/>
    </source>
</evidence>
<evidence type="ECO:0000256" key="10">
    <source>
        <dbReference type="ARBA" id="ARBA00022842"/>
    </source>
</evidence>
<dbReference type="Gene3D" id="2.40.50.140">
    <property type="entry name" value="Nucleic acid-binding proteins"/>
    <property type="match status" value="1"/>
</dbReference>
<comment type="catalytic activity">
    <reaction evidence="14 15">
        <text>tRNA(Phe) + L-phenylalanine + ATP = L-phenylalanyl-tRNA(Phe) + AMP + diphosphate + H(+)</text>
        <dbReference type="Rhea" id="RHEA:19413"/>
        <dbReference type="Rhea" id="RHEA-COMP:9668"/>
        <dbReference type="Rhea" id="RHEA-COMP:9699"/>
        <dbReference type="ChEBI" id="CHEBI:15378"/>
        <dbReference type="ChEBI" id="CHEBI:30616"/>
        <dbReference type="ChEBI" id="CHEBI:33019"/>
        <dbReference type="ChEBI" id="CHEBI:58095"/>
        <dbReference type="ChEBI" id="CHEBI:78442"/>
        <dbReference type="ChEBI" id="CHEBI:78531"/>
        <dbReference type="ChEBI" id="CHEBI:456215"/>
        <dbReference type="EC" id="6.1.1.20"/>
    </reaction>
</comment>
<proteinExistence type="inferred from homology"/>
<comment type="caution">
    <text evidence="20">The sequence shown here is derived from an EMBL/GenBank/DDBJ whole genome shotgun (WGS) entry which is preliminary data.</text>
</comment>
<feature type="binding site" evidence="15">
    <location>
        <position position="442"/>
    </location>
    <ligand>
        <name>Mg(2+)</name>
        <dbReference type="ChEBI" id="CHEBI:18420"/>
        <note>shared with alpha subunit</note>
    </ligand>
</feature>
<keyword evidence="11 16" id="KW-0694">RNA-binding</keyword>
<dbReference type="Pfam" id="PF17759">
    <property type="entry name" value="tRNA_synthFbeta"/>
    <property type="match status" value="1"/>
</dbReference>
<evidence type="ECO:0000313" key="20">
    <source>
        <dbReference type="EMBL" id="RKX71521.1"/>
    </source>
</evidence>
<dbReference type="InterPro" id="IPR012340">
    <property type="entry name" value="NA-bd_OB-fold"/>
</dbReference>
<evidence type="ECO:0000259" key="19">
    <source>
        <dbReference type="PROSITE" id="PS51483"/>
    </source>
</evidence>
<dbReference type="GO" id="GO:0000049">
    <property type="term" value="F:tRNA binding"/>
    <property type="evidence" value="ECO:0007669"/>
    <property type="project" value="UniProtKB-UniRule"/>
</dbReference>
<dbReference type="SMART" id="SM00873">
    <property type="entry name" value="B3_4"/>
    <property type="match status" value="1"/>
</dbReference>
<dbReference type="InterPro" id="IPR005147">
    <property type="entry name" value="tRNA_synthase_B5-dom"/>
</dbReference>
<dbReference type="CDD" id="cd00769">
    <property type="entry name" value="PheRS_beta_core"/>
    <property type="match status" value="1"/>
</dbReference>
<feature type="domain" description="FDX-ACB" evidence="18">
    <location>
        <begin position="677"/>
        <end position="770"/>
    </location>
</feature>
<dbReference type="Pfam" id="PF03484">
    <property type="entry name" value="B5"/>
    <property type="match status" value="1"/>
</dbReference>
<feature type="domain" description="TRNA-binding" evidence="17">
    <location>
        <begin position="36"/>
        <end position="142"/>
    </location>
</feature>
<gene>
    <name evidence="15" type="primary">pheT</name>
    <name evidence="20" type="ORF">DRP53_01315</name>
</gene>
<dbReference type="InterPro" id="IPR005121">
    <property type="entry name" value="Fdx_antiC-bd"/>
</dbReference>
<feature type="domain" description="B5" evidence="19">
    <location>
        <begin position="383"/>
        <end position="458"/>
    </location>
</feature>
<dbReference type="PANTHER" id="PTHR10947:SF0">
    <property type="entry name" value="PHENYLALANINE--TRNA LIGASE BETA SUBUNIT"/>
    <property type="match status" value="1"/>
</dbReference>
<dbReference type="Gene3D" id="3.30.56.10">
    <property type="match status" value="2"/>
</dbReference>
<dbReference type="InterPro" id="IPR002547">
    <property type="entry name" value="tRNA-bd_dom"/>
</dbReference>
<dbReference type="SUPFAM" id="SSF55681">
    <property type="entry name" value="Class II aaRS and biotin synthetases"/>
    <property type="match status" value="1"/>
</dbReference>
<dbReference type="SUPFAM" id="SSF50249">
    <property type="entry name" value="Nucleic acid-binding proteins"/>
    <property type="match status" value="1"/>
</dbReference>
<sequence length="787" mass="88968">MRLSFEWLKELLPDLSLDQTLDLLPRLGFGVEEVIDVGIDRVISARIKKITPHPRREGLLVLELRADQDYRVVTGAKNLSPDDNVLLALPGALIKGREIGVEDFDGIKSEGMLLSEAELGIVDEAEGVIRLPPKVEPGQWFNDLFDTKIIDLEITPNRGDCESILGISRELAAVTRGNFSPPKLRPPRLKSGPRIGIEDPDDCPRYTGMVIEGVEVGDSPFPIKWRLFHHGIRPINSLVDITNYVMLLLGQPLHAFDLDRIRGGIRVRRARDGEEIVTLDRTRIGLNREHLIIADREGPVAIAGVIGGMKAEIDRSTRRILLESATFNPEVVRRATRGLLIDTQSGRRFERGCDFAMPPLAAEYAQRMIKGRPESFTDLKVPLRRKRVSFDPKRIGRYLGIPIKKREITTILSALNFRVREVNHRLVATVPSYRRDIDSECDIAEEVARIYGYDRIPSRLSRGAQVGTIPQELRMIRRLRSILIGLGFYECRCFTPISKDALETFGIGPGVVIKNPLNERFTHLRTSLAPSLVEVLSTNYRNGNLDVRIFTIGKVFQPDSPRPKEEDFLGLLVGGRTSPPHWSGDERRWDFFSLKGVLELIARHLTAEELQIADDPIPMFDHYSARIVLGGKKVGIIGQLAQRILTRFGIKEPYYFFEVDLGRFLLRMEEPIYIPYPRFPKVRRDLAFIVDESISAQDIIKAIRQLGGPLLAEVIIFDRYQGGGIPAGKVSLAFRLTFQPQERTLTDPEIKELTEKISSGIELRFRAKLRDKEVDVGRTQDFGGEDR</sequence>
<dbReference type="SMART" id="SM00896">
    <property type="entry name" value="FDX-ACB"/>
    <property type="match status" value="1"/>
</dbReference>
<dbReference type="InterPro" id="IPR033714">
    <property type="entry name" value="tRNA_bind_bactPheRS"/>
</dbReference>
<keyword evidence="13 15" id="KW-0030">Aminoacyl-tRNA synthetase</keyword>
<dbReference type="InterPro" id="IPR036690">
    <property type="entry name" value="Fdx_antiC-bd_sf"/>
</dbReference>
<dbReference type="Gene3D" id="3.30.930.10">
    <property type="entry name" value="Bira Bifunctional Protein, Domain 2"/>
    <property type="match status" value="1"/>
</dbReference>
<dbReference type="Pfam" id="PF03147">
    <property type="entry name" value="FDX-ACB"/>
    <property type="match status" value="1"/>
</dbReference>
<evidence type="ECO:0000256" key="1">
    <source>
        <dbReference type="ARBA" id="ARBA00004496"/>
    </source>
</evidence>
<evidence type="ECO:0000256" key="16">
    <source>
        <dbReference type="PROSITE-ProRule" id="PRU00209"/>
    </source>
</evidence>
<evidence type="ECO:0000313" key="21">
    <source>
        <dbReference type="Proteomes" id="UP000268469"/>
    </source>
</evidence>
<organism evidence="20 21">
    <name type="scientific">candidate division WOR-3 bacterium</name>
    <dbReference type="NCBI Taxonomy" id="2052148"/>
    <lineage>
        <taxon>Bacteria</taxon>
        <taxon>Bacteria division WOR-3</taxon>
    </lineage>
</organism>
<keyword evidence="4 15" id="KW-0963">Cytoplasm</keyword>
<dbReference type="InterPro" id="IPR004532">
    <property type="entry name" value="Phe-tRNA-ligase_IIc_bsu_bact"/>
</dbReference>
<evidence type="ECO:0000256" key="5">
    <source>
        <dbReference type="ARBA" id="ARBA00022555"/>
    </source>
</evidence>
<evidence type="ECO:0000256" key="12">
    <source>
        <dbReference type="ARBA" id="ARBA00022917"/>
    </source>
</evidence>
<evidence type="ECO:0000256" key="9">
    <source>
        <dbReference type="ARBA" id="ARBA00022840"/>
    </source>
</evidence>
<reference evidence="20 21" key="1">
    <citation type="submission" date="2018-06" db="EMBL/GenBank/DDBJ databases">
        <title>Extensive metabolic versatility and redundancy in microbially diverse, dynamic hydrothermal sediments.</title>
        <authorList>
            <person name="Dombrowski N."/>
            <person name="Teske A."/>
            <person name="Baker B.J."/>
        </authorList>
    </citation>
    <scope>NUCLEOTIDE SEQUENCE [LARGE SCALE GENOMIC DNA]</scope>
    <source>
        <strain evidence="20">B36_G15</strain>
    </source>
</reference>
<dbReference type="PROSITE" id="PS51483">
    <property type="entry name" value="B5"/>
    <property type="match status" value="1"/>
</dbReference>
<dbReference type="InterPro" id="IPR045864">
    <property type="entry name" value="aa-tRNA-synth_II/BPL/LPL"/>
</dbReference>
<keyword evidence="9 15" id="KW-0067">ATP-binding</keyword>
<dbReference type="SMART" id="SM00874">
    <property type="entry name" value="B5"/>
    <property type="match status" value="1"/>
</dbReference>
<dbReference type="NCBIfam" id="TIGR00472">
    <property type="entry name" value="pheT_bact"/>
    <property type="match status" value="1"/>
</dbReference>
<evidence type="ECO:0000256" key="13">
    <source>
        <dbReference type="ARBA" id="ARBA00023146"/>
    </source>
</evidence>
<dbReference type="Proteomes" id="UP000268469">
    <property type="component" value="Unassembled WGS sequence"/>
</dbReference>
<comment type="subunit">
    <text evidence="3 15">Tetramer of two alpha and two beta subunits.</text>
</comment>
<feature type="binding site" evidence="15">
    <location>
        <position position="446"/>
    </location>
    <ligand>
        <name>Mg(2+)</name>
        <dbReference type="ChEBI" id="CHEBI:18420"/>
        <note>shared with alpha subunit</note>
    </ligand>
</feature>
<keyword evidence="5 16" id="KW-0820">tRNA-binding</keyword>
<keyword evidence="12 15" id="KW-0648">Protein biosynthesis</keyword>
<evidence type="ECO:0000256" key="4">
    <source>
        <dbReference type="ARBA" id="ARBA00022490"/>
    </source>
</evidence>
<dbReference type="HAMAP" id="MF_00283">
    <property type="entry name" value="Phe_tRNA_synth_beta1"/>
    <property type="match status" value="1"/>
</dbReference>
<keyword evidence="6 15" id="KW-0436">Ligase</keyword>
<dbReference type="Pfam" id="PF03483">
    <property type="entry name" value="B3_4"/>
    <property type="match status" value="1"/>
</dbReference>
<dbReference type="GO" id="GO:0006432">
    <property type="term" value="P:phenylalanyl-tRNA aminoacylation"/>
    <property type="evidence" value="ECO:0007669"/>
    <property type="project" value="UniProtKB-UniRule"/>
</dbReference>